<evidence type="ECO:0000313" key="8">
    <source>
        <dbReference type="Proteomes" id="UP000002071"/>
    </source>
</evidence>
<evidence type="ECO:0000256" key="3">
    <source>
        <dbReference type="ARBA" id="ARBA00022692"/>
    </source>
</evidence>
<gene>
    <name evidence="7" type="ordered locus">Huta_2025</name>
</gene>
<proteinExistence type="inferred from homology"/>
<dbReference type="KEGG" id="hut:Huta_2025"/>
<dbReference type="InterPro" id="IPR001727">
    <property type="entry name" value="GDT1-like"/>
</dbReference>
<comment type="subcellular location">
    <subcellularLocation>
        <location evidence="1">Membrane</location>
        <topology evidence="1">Multi-pass membrane protein</topology>
    </subcellularLocation>
</comment>
<evidence type="ECO:0000256" key="1">
    <source>
        <dbReference type="ARBA" id="ARBA00004141"/>
    </source>
</evidence>
<feature type="transmembrane region" description="Helical" evidence="6">
    <location>
        <begin position="69"/>
        <end position="87"/>
    </location>
</feature>
<dbReference type="GeneID" id="8384319"/>
<keyword evidence="5 6" id="KW-0472">Membrane</keyword>
<feature type="transmembrane region" description="Helical" evidence="6">
    <location>
        <begin position="191"/>
        <end position="217"/>
    </location>
</feature>
<dbReference type="eggNOG" id="arCOG03458">
    <property type="taxonomic scope" value="Archaea"/>
</dbReference>
<comment type="similarity">
    <text evidence="2">Belongs to the GDT1 family.</text>
</comment>
<feature type="transmembrane region" description="Helical" evidence="6">
    <location>
        <begin position="35"/>
        <end position="57"/>
    </location>
</feature>
<dbReference type="RefSeq" id="WP_015789764.1">
    <property type="nucleotide sequence ID" value="NC_013158.1"/>
</dbReference>
<dbReference type="Pfam" id="PF01169">
    <property type="entry name" value="GDT1"/>
    <property type="match status" value="2"/>
</dbReference>
<evidence type="ECO:0000256" key="6">
    <source>
        <dbReference type="SAM" id="Phobius"/>
    </source>
</evidence>
<evidence type="ECO:0000256" key="4">
    <source>
        <dbReference type="ARBA" id="ARBA00022989"/>
    </source>
</evidence>
<dbReference type="AlphaFoldDB" id="C7NTK3"/>
<feature type="transmembrane region" description="Helical" evidence="6">
    <location>
        <begin position="159"/>
        <end position="179"/>
    </location>
</feature>
<keyword evidence="8" id="KW-1185">Reference proteome</keyword>
<keyword evidence="3 6" id="KW-0812">Transmembrane</keyword>
<dbReference type="STRING" id="519442.Huta_2025"/>
<dbReference type="Proteomes" id="UP000002071">
    <property type="component" value="Chromosome"/>
</dbReference>
<dbReference type="GO" id="GO:0046873">
    <property type="term" value="F:metal ion transmembrane transporter activity"/>
    <property type="evidence" value="ECO:0007669"/>
    <property type="project" value="InterPro"/>
</dbReference>
<dbReference type="PANTHER" id="PTHR12608">
    <property type="entry name" value="TRANSMEMBRANE PROTEIN HTP-1 RELATED"/>
    <property type="match status" value="1"/>
</dbReference>
<reference evidence="7 8" key="1">
    <citation type="journal article" date="2009" name="Stand. Genomic Sci.">
        <title>Complete genome sequence of Halorhabdus utahensis type strain (AX-2).</title>
        <authorList>
            <person name="Anderson I."/>
            <person name="Tindall B.J."/>
            <person name="Pomrenke H."/>
            <person name="Goker M."/>
            <person name="Lapidus A."/>
            <person name="Nolan M."/>
            <person name="Copeland A."/>
            <person name="Glavina Del Rio T."/>
            <person name="Chen F."/>
            <person name="Tice H."/>
            <person name="Cheng J.F."/>
            <person name="Lucas S."/>
            <person name="Chertkov O."/>
            <person name="Bruce D."/>
            <person name="Brettin T."/>
            <person name="Detter J.C."/>
            <person name="Han C."/>
            <person name="Goodwin L."/>
            <person name="Land M."/>
            <person name="Hauser L."/>
            <person name="Chang Y.J."/>
            <person name="Jeffries C.D."/>
            <person name="Pitluck S."/>
            <person name="Pati A."/>
            <person name="Mavromatis K."/>
            <person name="Ivanova N."/>
            <person name="Ovchinnikova G."/>
            <person name="Chen A."/>
            <person name="Palaniappan K."/>
            <person name="Chain P."/>
            <person name="Rohde M."/>
            <person name="Bristow J."/>
            <person name="Eisen J.A."/>
            <person name="Markowitz V."/>
            <person name="Hugenholtz P."/>
            <person name="Kyrpides N.C."/>
            <person name="Klenk H.P."/>
        </authorList>
    </citation>
    <scope>NUCLEOTIDE SEQUENCE [LARGE SCALE GENOMIC DNA]</scope>
    <source>
        <strain evidence="8">DSM 12940 / JCM 11049 / AX-2</strain>
    </source>
</reference>
<evidence type="ECO:0000256" key="2">
    <source>
        <dbReference type="ARBA" id="ARBA00009190"/>
    </source>
</evidence>
<dbReference type="EMBL" id="CP001687">
    <property type="protein sequence ID" value="ACV12193.1"/>
    <property type="molecule type" value="Genomic_DNA"/>
</dbReference>
<feature type="transmembrane region" description="Helical" evidence="6">
    <location>
        <begin position="7"/>
        <end position="29"/>
    </location>
</feature>
<evidence type="ECO:0000256" key="5">
    <source>
        <dbReference type="ARBA" id="ARBA00023136"/>
    </source>
</evidence>
<dbReference type="GO" id="GO:0016020">
    <property type="term" value="C:membrane"/>
    <property type="evidence" value="ECO:0007669"/>
    <property type="project" value="UniProtKB-SubCell"/>
</dbReference>
<dbReference type="HOGENOM" id="CLU_1207596_0_0_2"/>
<sequence length="232" mass="24634">MTEYLEILVVAFGMQLAVLPGEKVQFIIAGLSTRYHPLVVVSAAGTAFAGWTALEIGFGNALQNALPEIYLTAFTAGLFVLFAVLMIRSAPEPNDSTTKTDGGVTESVGTLDVSVFGYEVPALLGGWLPIFAMMAAGEFGDKTQLVTIGLAADYGATSAIWVGEMLAIIPISLLNAYFFHRFSHMVNLRKAHFGGAALFGFFAADNVLKIVAGFSLWEEIITTISSVVLAAV</sequence>
<organism evidence="7 8">
    <name type="scientific">Halorhabdus utahensis (strain DSM 12940 / JCM 11049 / AX-2)</name>
    <dbReference type="NCBI Taxonomy" id="519442"/>
    <lineage>
        <taxon>Archaea</taxon>
        <taxon>Methanobacteriati</taxon>
        <taxon>Methanobacteriota</taxon>
        <taxon>Stenosarchaea group</taxon>
        <taxon>Halobacteria</taxon>
        <taxon>Halobacteriales</taxon>
        <taxon>Haloarculaceae</taxon>
        <taxon>Halorhabdus</taxon>
    </lineage>
</organism>
<protein>
    <submittedName>
        <fullName evidence="7">Uncharacterized protein</fullName>
    </submittedName>
</protein>
<evidence type="ECO:0000313" key="7">
    <source>
        <dbReference type="EMBL" id="ACV12193.1"/>
    </source>
</evidence>
<accession>C7NTK3</accession>
<keyword evidence="4 6" id="KW-1133">Transmembrane helix</keyword>
<name>C7NTK3_HALUD</name>
<dbReference type="PANTHER" id="PTHR12608:SF1">
    <property type="entry name" value="TRANSMEMBRANE PROTEIN 165"/>
    <property type="match status" value="1"/>
</dbReference>